<sequence>MENFIACIQENVKCSCSKDPIYFCHDNLSLLCEECRSSCYSCLPVEPLSFLSDLPGLQSKVSGLLNGLKEEMEMGYCENEEGFMTSQKDFERREFWLDDCYYEFKMIIERKDIALSEVEKKDAALENSKLSISNYFGNFMNGFKEEKNIIL</sequence>
<dbReference type="AlphaFoldDB" id="A0AAD1U8I0"/>
<evidence type="ECO:0000313" key="1">
    <source>
        <dbReference type="EMBL" id="CAI2364257.1"/>
    </source>
</evidence>
<name>A0AAD1U8I0_EUPCR</name>
<organism evidence="1 2">
    <name type="scientific">Euplotes crassus</name>
    <dbReference type="NCBI Taxonomy" id="5936"/>
    <lineage>
        <taxon>Eukaryota</taxon>
        <taxon>Sar</taxon>
        <taxon>Alveolata</taxon>
        <taxon>Ciliophora</taxon>
        <taxon>Intramacronucleata</taxon>
        <taxon>Spirotrichea</taxon>
        <taxon>Hypotrichia</taxon>
        <taxon>Euplotida</taxon>
        <taxon>Euplotidae</taxon>
        <taxon>Moneuplotes</taxon>
    </lineage>
</organism>
<accession>A0AAD1U8I0</accession>
<dbReference type="Proteomes" id="UP001295684">
    <property type="component" value="Unassembled WGS sequence"/>
</dbReference>
<proteinExistence type="predicted"/>
<evidence type="ECO:0000313" key="2">
    <source>
        <dbReference type="Proteomes" id="UP001295684"/>
    </source>
</evidence>
<protein>
    <submittedName>
        <fullName evidence="1">Uncharacterized protein</fullName>
    </submittedName>
</protein>
<gene>
    <name evidence="1" type="ORF">ECRASSUSDP1_LOCUS5600</name>
</gene>
<reference evidence="1" key="1">
    <citation type="submission" date="2023-07" db="EMBL/GenBank/DDBJ databases">
        <authorList>
            <consortium name="AG Swart"/>
            <person name="Singh M."/>
            <person name="Singh A."/>
            <person name="Seah K."/>
            <person name="Emmerich C."/>
        </authorList>
    </citation>
    <scope>NUCLEOTIDE SEQUENCE</scope>
    <source>
        <strain evidence="1">DP1</strain>
    </source>
</reference>
<dbReference type="EMBL" id="CAMPGE010005403">
    <property type="protein sequence ID" value="CAI2364257.1"/>
    <property type="molecule type" value="Genomic_DNA"/>
</dbReference>
<keyword evidence="2" id="KW-1185">Reference proteome</keyword>
<comment type="caution">
    <text evidence="1">The sequence shown here is derived from an EMBL/GenBank/DDBJ whole genome shotgun (WGS) entry which is preliminary data.</text>
</comment>